<gene>
    <name evidence="12" type="ORF">CTRG_06077</name>
</gene>
<evidence type="ECO:0000256" key="5">
    <source>
        <dbReference type="ARBA" id="ARBA00022695"/>
    </source>
</evidence>
<dbReference type="GO" id="GO:0016035">
    <property type="term" value="C:zeta DNA polymerase complex"/>
    <property type="evidence" value="ECO:0007669"/>
    <property type="project" value="EnsemblFungi"/>
</dbReference>
<dbReference type="GO" id="GO:0005829">
    <property type="term" value="C:cytosol"/>
    <property type="evidence" value="ECO:0007669"/>
    <property type="project" value="EnsemblFungi"/>
</dbReference>
<dbReference type="GO" id="GO:0043137">
    <property type="term" value="P:DNA replication, removal of RNA primer"/>
    <property type="evidence" value="ECO:0007669"/>
    <property type="project" value="EnsemblFungi"/>
</dbReference>
<dbReference type="FunFam" id="2.40.50.430:FF:000002">
    <property type="entry name" value="DNA polymerase delta subunit"/>
    <property type="match status" value="1"/>
</dbReference>
<dbReference type="GO" id="GO:0003887">
    <property type="term" value="F:DNA-directed DNA polymerase activity"/>
    <property type="evidence" value="ECO:0007669"/>
    <property type="project" value="UniProtKB-KW"/>
</dbReference>
<dbReference type="PANTHER" id="PTHR10416">
    <property type="entry name" value="DNA POLYMERASE DELTA SUBUNIT 2"/>
    <property type="match status" value="1"/>
</dbReference>
<feature type="domain" description="DNA polymerase delta subunit OB-fold" evidence="11">
    <location>
        <begin position="46"/>
        <end position="186"/>
    </location>
</feature>
<comment type="similarity">
    <text evidence="2">Belongs to the DNA polymerase delta/II small subunit family.</text>
</comment>
<dbReference type="EMBL" id="GG692405">
    <property type="protein sequence ID" value="EER30293.1"/>
    <property type="molecule type" value="Genomic_DNA"/>
</dbReference>
<dbReference type="PANTHER" id="PTHR10416:SF0">
    <property type="entry name" value="DNA POLYMERASE DELTA SUBUNIT 2"/>
    <property type="match status" value="1"/>
</dbReference>
<evidence type="ECO:0000256" key="8">
    <source>
        <dbReference type="ARBA" id="ARBA00023242"/>
    </source>
</evidence>
<dbReference type="Gene3D" id="2.40.50.430">
    <property type="match status" value="1"/>
</dbReference>
<keyword evidence="4" id="KW-0808">Transferase</keyword>
<accession>C5MJ34</accession>
<dbReference type="HOGENOM" id="CLU_021763_1_0_1"/>
<sequence length="477" mass="53879">MSYTEYINKEIDNVDEVNRSEISIPEEFSKRNEFFLAPGNRKYSKQYFSMYQYRLKNLKPRVEEIAMKKWGNGTQEIDGQTIVRTNKILDITSGKLCWVVGTVYCDAKYKLNILDDVEKGTDDVMPPVPVTYMDGDESPIMMLEDESGRAILHNDEYLKKNLLVTGCIVAVLGMELQAGIFEIMDVVYPECAPQKPLPSSPSGKIALVSGLNIGEESHYDLKLELLKQYLIGEVGNFDDKSNSSTISQLIIAGNSIMPIENLSAEMDLKNYITTNNYGSKNISKYNAESLKQLDIFLKDILVSLPVAVMPGDHDPAEVCLPQQALHKMLFRTNKALLGSDRLIRTTNPQWMEVNGVRMLGTSGQNVDDVMRYIPDTNGSISPTSIQVMESNIKWQNFAPTCPDTLYCYPYDNYDPFIFAEELPHVYFVGNQKKYDFKKLAYEGKTVSLISVPNFKESGEIVLLDLNTLETEVVTIEL</sequence>
<keyword evidence="13" id="KW-1185">Reference proteome</keyword>
<keyword evidence="5" id="KW-0548">Nucleotidyltransferase</keyword>
<dbReference type="EC" id="2.7.7.7" evidence="3"/>
<dbReference type="eggNOG" id="KOG2732">
    <property type="taxonomic scope" value="Eukaryota"/>
</dbReference>
<comment type="subcellular location">
    <subcellularLocation>
        <location evidence="1">Nucleus</location>
    </subcellularLocation>
</comment>
<dbReference type="InterPro" id="IPR007185">
    <property type="entry name" value="DNA_pol_a/d/e_bsu"/>
</dbReference>
<dbReference type="InterPro" id="IPR024826">
    <property type="entry name" value="DNA_pol_delta/II_ssu"/>
</dbReference>
<evidence type="ECO:0000256" key="6">
    <source>
        <dbReference type="ARBA" id="ARBA00022705"/>
    </source>
</evidence>
<evidence type="ECO:0000256" key="1">
    <source>
        <dbReference type="ARBA" id="ARBA00004123"/>
    </source>
</evidence>
<dbReference type="Proteomes" id="UP000002037">
    <property type="component" value="Unassembled WGS sequence"/>
</dbReference>
<dbReference type="GO" id="GO:0006281">
    <property type="term" value="P:DNA repair"/>
    <property type="evidence" value="ECO:0007669"/>
    <property type="project" value="UniProtKB-ARBA"/>
</dbReference>
<dbReference type="Pfam" id="PF18018">
    <property type="entry name" value="DNA_pol_D_N"/>
    <property type="match status" value="1"/>
</dbReference>
<dbReference type="STRING" id="294747.C5MJ34"/>
<dbReference type="AlphaFoldDB" id="C5MJ34"/>
<organism evidence="12 13">
    <name type="scientific">Candida tropicalis (strain ATCC MYA-3404 / T1)</name>
    <name type="common">Yeast</name>
    <dbReference type="NCBI Taxonomy" id="294747"/>
    <lineage>
        <taxon>Eukaryota</taxon>
        <taxon>Fungi</taxon>
        <taxon>Dikarya</taxon>
        <taxon>Ascomycota</taxon>
        <taxon>Saccharomycotina</taxon>
        <taxon>Pichiomycetes</taxon>
        <taxon>Debaryomycetaceae</taxon>
        <taxon>Candida/Lodderomyces clade</taxon>
        <taxon>Candida</taxon>
    </lineage>
</organism>
<dbReference type="OrthoDB" id="3763at2759"/>
<keyword evidence="6" id="KW-0235">DNA replication</keyword>
<evidence type="ECO:0000256" key="7">
    <source>
        <dbReference type="ARBA" id="ARBA00022932"/>
    </source>
</evidence>
<dbReference type="VEuPathDB" id="FungiDB:CTRG_06077"/>
<evidence type="ECO:0000313" key="12">
    <source>
        <dbReference type="EMBL" id="EER30293.1"/>
    </source>
</evidence>
<evidence type="ECO:0000256" key="3">
    <source>
        <dbReference type="ARBA" id="ARBA00012417"/>
    </source>
</evidence>
<comment type="catalytic activity">
    <reaction evidence="9">
        <text>DNA(n) + a 2'-deoxyribonucleoside 5'-triphosphate = DNA(n+1) + diphosphate</text>
        <dbReference type="Rhea" id="RHEA:22508"/>
        <dbReference type="Rhea" id="RHEA-COMP:17339"/>
        <dbReference type="Rhea" id="RHEA-COMP:17340"/>
        <dbReference type="ChEBI" id="CHEBI:33019"/>
        <dbReference type="ChEBI" id="CHEBI:61560"/>
        <dbReference type="ChEBI" id="CHEBI:173112"/>
        <dbReference type="EC" id="2.7.7.7"/>
    </reaction>
</comment>
<protein>
    <recommendedName>
        <fullName evidence="3">DNA-directed DNA polymerase</fullName>
        <ecNumber evidence="3">2.7.7.7</ecNumber>
    </recommendedName>
</protein>
<keyword evidence="8" id="KW-0539">Nucleus</keyword>
<evidence type="ECO:0000313" key="13">
    <source>
        <dbReference type="Proteomes" id="UP000002037"/>
    </source>
</evidence>
<reference evidence="12 13" key="1">
    <citation type="journal article" date="2009" name="Nature">
        <title>Evolution of pathogenicity and sexual reproduction in eight Candida genomes.</title>
        <authorList>
            <person name="Butler G."/>
            <person name="Rasmussen M.D."/>
            <person name="Lin M.F."/>
            <person name="Santos M.A."/>
            <person name="Sakthikumar S."/>
            <person name="Munro C.A."/>
            <person name="Rheinbay E."/>
            <person name="Grabherr M."/>
            <person name="Forche A."/>
            <person name="Reedy J.L."/>
            <person name="Agrafioti I."/>
            <person name="Arnaud M.B."/>
            <person name="Bates S."/>
            <person name="Brown A.J."/>
            <person name="Brunke S."/>
            <person name="Costanzo M.C."/>
            <person name="Fitzpatrick D.A."/>
            <person name="de Groot P.W."/>
            <person name="Harris D."/>
            <person name="Hoyer L.L."/>
            <person name="Hube B."/>
            <person name="Klis F.M."/>
            <person name="Kodira C."/>
            <person name="Lennard N."/>
            <person name="Logue M.E."/>
            <person name="Martin R."/>
            <person name="Neiman A.M."/>
            <person name="Nikolaou E."/>
            <person name="Quail M.A."/>
            <person name="Quinn J."/>
            <person name="Santos M.C."/>
            <person name="Schmitzberger F.F."/>
            <person name="Sherlock G."/>
            <person name="Shah P."/>
            <person name="Silverstein K.A."/>
            <person name="Skrzypek M.S."/>
            <person name="Soll D."/>
            <person name="Staggs R."/>
            <person name="Stansfield I."/>
            <person name="Stumpf M.P."/>
            <person name="Sudbery P.E."/>
            <person name="Srikantha T."/>
            <person name="Zeng Q."/>
            <person name="Berman J."/>
            <person name="Berriman M."/>
            <person name="Heitman J."/>
            <person name="Gow N.A."/>
            <person name="Lorenz M.C."/>
            <person name="Birren B.W."/>
            <person name="Kellis M."/>
            <person name="Cuomo C.A."/>
        </authorList>
    </citation>
    <scope>NUCLEOTIDE SEQUENCE [LARGE SCALE GENOMIC DNA]</scope>
    <source>
        <strain evidence="13">ATCC MYA-3404 / T1</strain>
    </source>
</reference>
<dbReference type="Pfam" id="PF04042">
    <property type="entry name" value="DNA_pol_E_B"/>
    <property type="match status" value="1"/>
</dbReference>
<keyword evidence="7" id="KW-0239">DNA-directed DNA polymerase</keyword>
<dbReference type="GeneID" id="8298726"/>
<dbReference type="GO" id="GO:0003677">
    <property type="term" value="F:DNA binding"/>
    <property type="evidence" value="ECO:0007669"/>
    <property type="project" value="InterPro"/>
</dbReference>
<dbReference type="InterPro" id="IPR040663">
    <property type="entry name" value="DNA_pol_D_N"/>
</dbReference>
<name>C5MJ34_CANTT</name>
<evidence type="ECO:0000259" key="11">
    <source>
        <dbReference type="Pfam" id="PF18018"/>
    </source>
</evidence>
<evidence type="ECO:0000256" key="4">
    <source>
        <dbReference type="ARBA" id="ARBA00022679"/>
    </source>
</evidence>
<evidence type="ECO:0000256" key="9">
    <source>
        <dbReference type="ARBA" id="ARBA00049244"/>
    </source>
</evidence>
<evidence type="ECO:0000259" key="10">
    <source>
        <dbReference type="Pfam" id="PF04042"/>
    </source>
</evidence>
<proteinExistence type="inferred from homology"/>
<dbReference type="Gene3D" id="3.60.21.50">
    <property type="match status" value="1"/>
</dbReference>
<evidence type="ECO:0000256" key="2">
    <source>
        <dbReference type="ARBA" id="ARBA00006035"/>
    </source>
</evidence>
<dbReference type="GO" id="GO:0006278">
    <property type="term" value="P:RNA-templated DNA biosynthetic process"/>
    <property type="evidence" value="ECO:0007669"/>
    <property type="project" value="EnsemblFungi"/>
</dbReference>
<dbReference type="KEGG" id="ctp:CTRG_06077"/>
<dbReference type="GO" id="GO:0043625">
    <property type="term" value="C:delta DNA polymerase complex"/>
    <property type="evidence" value="ECO:0007669"/>
    <property type="project" value="EnsemblFungi"/>
</dbReference>
<dbReference type="GO" id="GO:0006273">
    <property type="term" value="P:lagging strand elongation"/>
    <property type="evidence" value="ECO:0007669"/>
    <property type="project" value="UniProtKB-ARBA"/>
</dbReference>
<feature type="domain" description="DNA polymerase alpha/delta/epsilon subunit B" evidence="10">
    <location>
        <begin position="205"/>
        <end position="434"/>
    </location>
</feature>
<dbReference type="RefSeq" id="XP_002546599.1">
    <property type="nucleotide sequence ID" value="XM_002546553.1"/>
</dbReference>